<dbReference type="PANTHER" id="PTHR21679">
    <property type="entry name" value="DOMAIN OF UNKNOWN FUNCTION DB DOMAIN-CONTAINING PROTEIN-RELATED"/>
    <property type="match status" value="1"/>
</dbReference>
<dbReference type="WBParaSite" id="OFLC_0001029201-mRNA-1">
    <property type="protein sequence ID" value="OFLC_0001029201-mRNA-1"/>
    <property type="gene ID" value="OFLC_0001029201"/>
</dbReference>
<name>A0A183HS31_9BILA</name>
<reference evidence="3" key="1">
    <citation type="submission" date="2016-06" db="UniProtKB">
        <authorList>
            <consortium name="WormBaseParasite"/>
        </authorList>
    </citation>
    <scope>IDENTIFICATION</scope>
</reference>
<keyword evidence="2" id="KW-1185">Reference proteome</keyword>
<dbReference type="EMBL" id="UZAJ01013559">
    <property type="protein sequence ID" value="VDO67385.1"/>
    <property type="molecule type" value="Genomic_DNA"/>
</dbReference>
<protein>
    <submittedName>
        <fullName evidence="3">DUF115 domain-containing protein</fullName>
    </submittedName>
</protein>
<accession>A0A183HS31</accession>
<gene>
    <name evidence="1" type="ORF">OFLC_LOCUS10296</name>
</gene>
<sequence length="175" mass="20268">IISISTTVPITLLESIIGNVCRQSIEKSVIFIEPNSSFQKLFEFPENDHMVSGYQAPNYQTYADYIYLNQWHPITEVSDSNFLYDGGVESFRPSYLSCLSGKLVDELFLIYCQQHKPSNCHNLCTYEHRKQIVAETLIQVTQQDACDLKYLSSILYCGNRNYWQLLEMVSLKLDR</sequence>
<evidence type="ECO:0000313" key="2">
    <source>
        <dbReference type="Proteomes" id="UP000267606"/>
    </source>
</evidence>
<dbReference type="AlphaFoldDB" id="A0A183HS31"/>
<evidence type="ECO:0000313" key="1">
    <source>
        <dbReference type="EMBL" id="VDO67385.1"/>
    </source>
</evidence>
<dbReference type="Proteomes" id="UP000267606">
    <property type="component" value="Unassembled WGS sequence"/>
</dbReference>
<evidence type="ECO:0000313" key="3">
    <source>
        <dbReference type="WBParaSite" id="OFLC_0001029201-mRNA-1"/>
    </source>
</evidence>
<proteinExistence type="predicted"/>
<dbReference type="PANTHER" id="PTHR21679:SF4">
    <property type="entry name" value="DOMAIN OF UNKNOWN FUNCTION DB DOMAIN-CONTAINING PROTEIN"/>
    <property type="match status" value="1"/>
</dbReference>
<organism evidence="3">
    <name type="scientific">Onchocerca flexuosa</name>
    <dbReference type="NCBI Taxonomy" id="387005"/>
    <lineage>
        <taxon>Eukaryota</taxon>
        <taxon>Metazoa</taxon>
        <taxon>Ecdysozoa</taxon>
        <taxon>Nematoda</taxon>
        <taxon>Chromadorea</taxon>
        <taxon>Rhabditida</taxon>
        <taxon>Spirurina</taxon>
        <taxon>Spiruromorpha</taxon>
        <taxon>Filarioidea</taxon>
        <taxon>Onchocercidae</taxon>
        <taxon>Onchocerca</taxon>
    </lineage>
</organism>
<reference evidence="1 2" key="2">
    <citation type="submission" date="2018-11" db="EMBL/GenBank/DDBJ databases">
        <authorList>
            <consortium name="Pathogen Informatics"/>
        </authorList>
    </citation>
    <scope>NUCLEOTIDE SEQUENCE [LARGE SCALE GENOMIC DNA]</scope>
</reference>